<feature type="transmembrane region" description="Helical" evidence="1">
    <location>
        <begin position="475"/>
        <end position="494"/>
    </location>
</feature>
<feature type="transmembrane region" description="Helical" evidence="1">
    <location>
        <begin position="152"/>
        <end position="172"/>
    </location>
</feature>
<evidence type="ECO:0000313" key="4">
    <source>
        <dbReference type="Proteomes" id="UP000032568"/>
    </source>
</evidence>
<dbReference type="InterPro" id="IPR014782">
    <property type="entry name" value="Peptidase_M1_dom"/>
</dbReference>
<dbReference type="Pfam" id="PF01433">
    <property type="entry name" value="Peptidase_M1"/>
    <property type="match status" value="1"/>
</dbReference>
<dbReference type="Gene3D" id="1.10.390.10">
    <property type="entry name" value="Neutral Protease Domain 2"/>
    <property type="match status" value="1"/>
</dbReference>
<reference evidence="3 4" key="2">
    <citation type="journal article" date="2022" name="Mar. Drugs">
        <title>Bioassay-Guided Fractionation Leads to the Detection of Cholic Acid Generated by the Rare Thalassomonas sp.</title>
        <authorList>
            <person name="Pheiffer F."/>
            <person name="Schneider Y.K."/>
            <person name="Hansen E.H."/>
            <person name="Andersen J.H."/>
            <person name="Isaksson J."/>
            <person name="Busche T."/>
            <person name="R C."/>
            <person name="Kalinowski J."/>
            <person name="Zyl L.V."/>
            <person name="Trindade M."/>
        </authorList>
    </citation>
    <scope>NUCLEOTIDE SEQUENCE [LARGE SCALE GENOMIC DNA]</scope>
    <source>
        <strain evidence="3 4">A5K-106</strain>
    </source>
</reference>
<proteinExistence type="predicted"/>
<dbReference type="RefSeq" id="WP_044834016.1">
    <property type="nucleotide sequence ID" value="NZ_CP059735.1"/>
</dbReference>
<dbReference type="SUPFAM" id="SSF55486">
    <property type="entry name" value="Metalloproteases ('zincins'), catalytic domain"/>
    <property type="match status" value="1"/>
</dbReference>
<dbReference type="AlphaFoldDB" id="A0AAF0C438"/>
<organism evidence="3 4">
    <name type="scientific">Thalassomonas actiniarum</name>
    <dbReference type="NCBI Taxonomy" id="485447"/>
    <lineage>
        <taxon>Bacteria</taxon>
        <taxon>Pseudomonadati</taxon>
        <taxon>Pseudomonadota</taxon>
        <taxon>Gammaproteobacteria</taxon>
        <taxon>Alteromonadales</taxon>
        <taxon>Colwelliaceae</taxon>
        <taxon>Thalassomonas</taxon>
    </lineage>
</organism>
<keyword evidence="1" id="KW-0812">Transmembrane</keyword>
<evidence type="ECO:0000313" key="3">
    <source>
        <dbReference type="EMBL" id="WDD99384.1"/>
    </source>
</evidence>
<accession>A0AAF0C438</accession>
<keyword evidence="1" id="KW-0472">Membrane</keyword>
<reference evidence="3 4" key="1">
    <citation type="journal article" date="2015" name="Genome Announc.">
        <title>Draft Genome Sequences of Marine Isolates of Thalassomonas viridans and Thalassomonas actiniarum.</title>
        <authorList>
            <person name="Olonade I."/>
            <person name="van Zyl L.J."/>
            <person name="Trindade M."/>
        </authorList>
    </citation>
    <scope>NUCLEOTIDE SEQUENCE [LARGE SCALE GENOMIC DNA]</scope>
    <source>
        <strain evidence="3 4">A5K-106</strain>
    </source>
</reference>
<evidence type="ECO:0000259" key="2">
    <source>
        <dbReference type="Pfam" id="PF01433"/>
    </source>
</evidence>
<feature type="domain" description="Peptidase M1 membrane alanine aminopeptidase" evidence="2">
    <location>
        <begin position="869"/>
        <end position="1062"/>
    </location>
</feature>
<feature type="transmembrane region" description="Helical" evidence="1">
    <location>
        <begin position="247"/>
        <end position="267"/>
    </location>
</feature>
<feature type="transmembrane region" description="Helical" evidence="1">
    <location>
        <begin position="179"/>
        <end position="199"/>
    </location>
</feature>
<dbReference type="EMBL" id="CP059735">
    <property type="protein sequence ID" value="WDD99384.1"/>
    <property type="molecule type" value="Genomic_DNA"/>
</dbReference>
<dbReference type="GO" id="GO:0008270">
    <property type="term" value="F:zinc ion binding"/>
    <property type="evidence" value="ECO:0007669"/>
    <property type="project" value="InterPro"/>
</dbReference>
<feature type="transmembrane region" description="Helical" evidence="1">
    <location>
        <begin position="448"/>
        <end position="468"/>
    </location>
</feature>
<sequence>MLLKMFAFEWRYFTRQPSFYVTALIFFLLTFFATVSENVQIGGGGNVVYNGPFSIAQTLLIMGIFAMFLVVNFVASTATRNESSQMSELLYSKPINPVSYQLGRFLGAFAVVLTVFAFVPLGILLGCFIGSFTGWVDPERLGPTVLSHYFSAFFYLSLPTLLVLSCFFYAVAIRFRSMMAVYLAAVAVFILYVIAGQFASEPEYRTLAALLDPFASNTFMEVTRYWTMFDKNNSAIELSGILLQNRLLWLAVAVVIMALFGGFRSGIRLPKVKAAKKSSTQSGSDFSALLNNDISFKSGGIQTWAHLALRTKFEIKQVIFSAPFVVLMLMTVFFLVTPLVDPSGMFGTPNWPLTQIMVDLIIGSTRLFMFIVLAYYSAEIVWRERNSGMGDIVDSLPVNNITFWLSKMVAITLVVALLFVFAMAVTIANQLIQGYSNLEVSQYLIRLGYLNVLPLMMVAILAFFLQVISPNKYVGMLLFVLFIISSIVLSNFGFSHKMFQFADSPQLFYSDINGYGGFLDSHFWYMLYWGGFSLILAALTHALWHRGPVQPLKVRMKNVGYYLGAPGKSAIAMGLLVFIGAGSYIHYNTRVLNEFVIQDDREALQAEYEKQYVQYKEANIPTITKTFAKVDMYPAQRRIEAEAEISVTNSGNEPISRFLVSKPEFTGEWGVEIAGGHLGLLDETFDLAWFEFEQPLMPGESRKGKLLAHRAHQGFSDGNNDFTLVENGSFINNYELFPTFGYRQDQQLSDRHKRRKYGLEPLQRANKLEDTNFYNESFFGKGVGFIDFEARVSTSADQFAIAPGYLQSEKLEGDRRIYHYKMDAPMVNFYSIMSARLTAKKHEYKGIDIEVYYHPDHGMNVDTMITSVQDSIDYFTGHFGPYQHRQMRIIEYPGYRTFAQSFANTVPYSERIGFISDLRDADNIDPAYYVTAHEVAHQWWGHQVGAANVQGSAIISETLSQYGALMVMEKKYGQEKIRKFLKYELDRYLRGRSEEFLEEMPLFRSESQSYIHYRKGSVVMMSLKDRLGELKLNRALKGFLAEFKYQSSPYPTTLDLMAYINREASEQEQAFVSNLFEHISLYDLKTTDVKVVAVDEGSEGENTLFDVTLTIEAALKQADGQGKETDVEFSDLVDIGLFNADPEDLSAQDYVLYLAKHAIKTGTNEITIRVKGKPEYAGVDPFVKLVDRDSADNIYRL</sequence>
<keyword evidence="1" id="KW-1133">Transmembrane helix</keyword>
<keyword evidence="4" id="KW-1185">Reference proteome</keyword>
<protein>
    <recommendedName>
        <fullName evidence="2">Peptidase M1 membrane alanine aminopeptidase domain-containing protein</fullName>
    </recommendedName>
</protein>
<gene>
    <name evidence="3" type="ORF">SG35_001460</name>
</gene>
<dbReference type="Proteomes" id="UP000032568">
    <property type="component" value="Chromosome"/>
</dbReference>
<feature type="transmembrane region" description="Helical" evidence="1">
    <location>
        <begin position="523"/>
        <end position="544"/>
    </location>
</feature>
<feature type="transmembrane region" description="Helical" evidence="1">
    <location>
        <begin position="356"/>
        <end position="376"/>
    </location>
</feature>
<feature type="transmembrane region" description="Helical" evidence="1">
    <location>
        <begin position="105"/>
        <end position="132"/>
    </location>
</feature>
<name>A0AAF0C438_9GAMM</name>
<dbReference type="KEGG" id="tact:SG35_001460"/>
<dbReference type="GO" id="GO:0008237">
    <property type="term" value="F:metallopeptidase activity"/>
    <property type="evidence" value="ECO:0007669"/>
    <property type="project" value="InterPro"/>
</dbReference>
<dbReference type="InterPro" id="IPR027268">
    <property type="entry name" value="Peptidase_M4/M1_CTD_sf"/>
</dbReference>
<feature type="transmembrane region" description="Helical" evidence="1">
    <location>
        <begin position="565"/>
        <end position="587"/>
    </location>
</feature>
<feature type="transmembrane region" description="Helical" evidence="1">
    <location>
        <begin position="52"/>
        <end position="75"/>
    </location>
</feature>
<evidence type="ECO:0000256" key="1">
    <source>
        <dbReference type="SAM" id="Phobius"/>
    </source>
</evidence>
<feature type="transmembrane region" description="Helical" evidence="1">
    <location>
        <begin position="408"/>
        <end position="428"/>
    </location>
</feature>
<feature type="transmembrane region" description="Helical" evidence="1">
    <location>
        <begin position="318"/>
        <end position="336"/>
    </location>
</feature>